<protein>
    <submittedName>
        <fullName evidence="5">Prolactin receptor</fullName>
    </submittedName>
</protein>
<evidence type="ECO:0000256" key="2">
    <source>
        <dbReference type="ARBA" id="ARBA00023170"/>
    </source>
</evidence>
<reference evidence="5" key="2">
    <citation type="submission" date="2025-09" db="UniProtKB">
        <authorList>
            <consortium name="Ensembl"/>
        </authorList>
    </citation>
    <scope>IDENTIFICATION</scope>
</reference>
<dbReference type="InterPro" id="IPR036116">
    <property type="entry name" value="FN3_sf"/>
</dbReference>
<sequence length="337" mass="37047">MTAPRLLSYCLLEADVCLSPVLPGTSPPGKPVLLGCRSPEKETFFCWWNPGSDGGLPTVHHLYYERDDVKQCILPPVPGPKIRGVDVQLLKSGRSEDVINAMFVNQKFPAMIPWTDQKEQYLIVSDKDTSSLPEERKKMFIIPAALMLDSEISVKESSEADRFVKDCEFPSEESSSNTEPLQLLPKCPSASLLNGEVANQHKDVTVKTIQPFGNGGYVDIPSPENMEEGNYSRVNEVNGDDVFIKKTENAPHALDIQGQKGGVPEDYSRVKEVNSDKMVFLEKQSDSVNSSVKSKGYIDWVIQNSKNPHMTGPSEGGVGTGLSGCEYVETVPQPAII</sequence>
<dbReference type="Proteomes" id="UP000261340">
    <property type="component" value="Unplaced"/>
</dbReference>
<evidence type="ECO:0000313" key="6">
    <source>
        <dbReference type="Proteomes" id="UP000261340"/>
    </source>
</evidence>
<feature type="domain" description="Growth hormone/erythropoietin receptor ligand binding" evidence="4">
    <location>
        <begin position="26"/>
        <end position="73"/>
    </location>
</feature>
<accession>A0A3Q0T4Z8</accession>
<dbReference type="GeneTree" id="ENSGT00940000154851"/>
<evidence type="ECO:0000313" key="5">
    <source>
        <dbReference type="Ensembl" id="ENSACIP00000031288.1"/>
    </source>
</evidence>
<dbReference type="AlphaFoldDB" id="A0A3Q0T4Z8"/>
<evidence type="ECO:0000256" key="1">
    <source>
        <dbReference type="ARBA" id="ARBA00022729"/>
    </source>
</evidence>
<keyword evidence="3" id="KW-0325">Glycoprotein</keyword>
<dbReference type="Ensembl" id="ENSACIT00000032107.1">
    <property type="protein sequence ID" value="ENSACIP00000031288.1"/>
    <property type="gene ID" value="ENSACIG00000024182.1"/>
</dbReference>
<name>A0A3Q0T4Z8_AMPCI</name>
<dbReference type="InterPro" id="IPR013783">
    <property type="entry name" value="Ig-like_fold"/>
</dbReference>
<keyword evidence="2" id="KW-0675">Receptor</keyword>
<dbReference type="Pfam" id="PF09067">
    <property type="entry name" value="EpoR_lig-bind"/>
    <property type="match status" value="1"/>
</dbReference>
<keyword evidence="1" id="KW-0732">Signal</keyword>
<evidence type="ECO:0000256" key="3">
    <source>
        <dbReference type="ARBA" id="ARBA00023180"/>
    </source>
</evidence>
<evidence type="ECO:0000259" key="4">
    <source>
        <dbReference type="Pfam" id="PF09067"/>
    </source>
</evidence>
<keyword evidence="6" id="KW-1185">Reference proteome</keyword>
<reference evidence="5" key="1">
    <citation type="submission" date="2025-08" db="UniProtKB">
        <authorList>
            <consortium name="Ensembl"/>
        </authorList>
    </citation>
    <scope>IDENTIFICATION</scope>
</reference>
<dbReference type="InterPro" id="IPR015152">
    <property type="entry name" value="Growth/epo_recpt_lig-bind"/>
</dbReference>
<proteinExistence type="predicted"/>
<dbReference type="SUPFAM" id="SSF49265">
    <property type="entry name" value="Fibronectin type III"/>
    <property type="match status" value="1"/>
</dbReference>
<organism evidence="5 6">
    <name type="scientific">Amphilophus citrinellus</name>
    <name type="common">Midas cichlid</name>
    <name type="synonym">Cichlasoma citrinellum</name>
    <dbReference type="NCBI Taxonomy" id="61819"/>
    <lineage>
        <taxon>Eukaryota</taxon>
        <taxon>Metazoa</taxon>
        <taxon>Chordata</taxon>
        <taxon>Craniata</taxon>
        <taxon>Vertebrata</taxon>
        <taxon>Euteleostomi</taxon>
        <taxon>Actinopterygii</taxon>
        <taxon>Neopterygii</taxon>
        <taxon>Teleostei</taxon>
        <taxon>Neoteleostei</taxon>
        <taxon>Acanthomorphata</taxon>
        <taxon>Ovalentaria</taxon>
        <taxon>Cichlomorphae</taxon>
        <taxon>Cichliformes</taxon>
        <taxon>Cichlidae</taxon>
        <taxon>New World cichlids</taxon>
        <taxon>Cichlasomatinae</taxon>
        <taxon>Heroini</taxon>
        <taxon>Amphilophus</taxon>
    </lineage>
</organism>
<dbReference type="Gene3D" id="2.60.40.10">
    <property type="entry name" value="Immunoglobulins"/>
    <property type="match status" value="1"/>
</dbReference>